<dbReference type="EMBL" id="BNDZ01000003">
    <property type="protein sequence ID" value="GHI43991.1"/>
    <property type="molecule type" value="Genomic_DNA"/>
</dbReference>
<reference evidence="1" key="1">
    <citation type="submission" date="2022-09" db="EMBL/GenBank/DDBJ databases">
        <title>Whole genome shotgun sequence of Streptomyces albidoflavus NBRC 12854.</title>
        <authorList>
            <person name="Komaki H."/>
            <person name="Tamura T."/>
        </authorList>
    </citation>
    <scope>NUCLEOTIDE SEQUENCE</scope>
    <source>
        <strain evidence="1">NBRC 12854</strain>
    </source>
</reference>
<comment type="caution">
    <text evidence="1">The sequence shown here is derived from an EMBL/GenBank/DDBJ whole genome shotgun (WGS) entry which is preliminary data.</text>
</comment>
<protein>
    <recommendedName>
        <fullName evidence="3">Transposase</fullName>
    </recommendedName>
</protein>
<accession>A0AA37BSZ3</accession>
<evidence type="ECO:0000313" key="1">
    <source>
        <dbReference type="EMBL" id="GHI43991.1"/>
    </source>
</evidence>
<sequence>MVAGGGTGRPAKLHADKGYDYEHLRRRLRARNIVPRIARRGIETLICSRRITR</sequence>
<name>A0AA37BSZ3_9ACTN</name>
<evidence type="ECO:0000313" key="2">
    <source>
        <dbReference type="Proteomes" id="UP001051844"/>
    </source>
</evidence>
<organism evidence="1 2">
    <name type="scientific">Streptomyces albidoflavus</name>
    <dbReference type="NCBI Taxonomy" id="1886"/>
    <lineage>
        <taxon>Bacteria</taxon>
        <taxon>Bacillati</taxon>
        <taxon>Actinomycetota</taxon>
        <taxon>Actinomycetes</taxon>
        <taxon>Kitasatosporales</taxon>
        <taxon>Streptomycetaceae</taxon>
        <taxon>Streptomyces</taxon>
        <taxon>Streptomyces albidoflavus group</taxon>
    </lineage>
</organism>
<proteinExistence type="predicted"/>
<gene>
    <name evidence="1" type="ORF">ScoT_01650</name>
</gene>
<dbReference type="Proteomes" id="UP001051844">
    <property type="component" value="Unassembled WGS sequence"/>
</dbReference>
<evidence type="ECO:0008006" key="3">
    <source>
        <dbReference type="Google" id="ProtNLM"/>
    </source>
</evidence>
<dbReference type="AlphaFoldDB" id="A0AA37BSZ3"/>